<dbReference type="InterPro" id="IPR045326">
    <property type="entry name" value="ATG17-like_dom"/>
</dbReference>
<evidence type="ECO:0000256" key="6">
    <source>
        <dbReference type="RuleBase" id="RU368080"/>
    </source>
</evidence>
<dbReference type="AlphaFoldDB" id="A0A0F7SEC9"/>
<keyword evidence="3 6" id="KW-0963">Cytoplasm</keyword>
<name>A0A0F7SEC9_PHARH</name>
<sequence length="427" mass="48199">MSSQTSLLDLVLTSKRALSQAQHVRSQVLLVRDKVDQGCSLWAETIATKAERQHQLSVLSGISIKMQSENHQLLGELEKANETREHLLLSLSQTLLSLSQTIVPPSIHQNLVASSSSLSSLFGDNLDRSSTRSVVASELPSSKEKSKTLRDFIDEQGLDRLVDELDLEQEAIETELEVLLSLPSSVLSSTDAVILLNGKVITDREIETIIRKTKAERSKIVEAVEQEIDGLTRHWEQVSRAMKEAGWENEADHGRDDGRYGVEDEEELQVLMEDTAHLPLILNDIEHMHQAMIRLDSSLRPPIAIHPLTVPDPTPTLNQHKAAHQTIISAHLPNLQSKFQSVEDLNTSFIQYREAFGALLLEVDRRESARREREHVVSGWQEIMRKWEAEEDERRSVFLEDWADSLPADLCPSIGESMEKWDIKLSE</sequence>
<evidence type="ECO:0000256" key="1">
    <source>
        <dbReference type="ARBA" id="ARBA00006259"/>
    </source>
</evidence>
<proteinExistence type="inferred from homology"/>
<dbReference type="PANTHER" id="PTHR28005">
    <property type="entry name" value="AUTOPHAGY-RELATED PROTEIN 17"/>
    <property type="match status" value="1"/>
</dbReference>
<evidence type="ECO:0000256" key="4">
    <source>
        <dbReference type="ARBA" id="ARBA00023006"/>
    </source>
</evidence>
<dbReference type="Pfam" id="PF04108">
    <property type="entry name" value="ATG17_like"/>
    <property type="match status" value="1"/>
</dbReference>
<evidence type="ECO:0000256" key="2">
    <source>
        <dbReference type="ARBA" id="ARBA00013806"/>
    </source>
</evidence>
<accession>A0A0F7SEC9</accession>
<dbReference type="GO" id="GO:0000045">
    <property type="term" value="P:autophagosome assembly"/>
    <property type="evidence" value="ECO:0007669"/>
    <property type="project" value="TreeGrafter"/>
</dbReference>
<dbReference type="GO" id="GO:0000422">
    <property type="term" value="P:autophagy of mitochondrion"/>
    <property type="evidence" value="ECO:0007669"/>
    <property type="project" value="TreeGrafter"/>
</dbReference>
<organism evidence="8">
    <name type="scientific">Phaffia rhodozyma</name>
    <name type="common">Yeast</name>
    <name type="synonym">Xanthophyllomyces dendrorhous</name>
    <dbReference type="NCBI Taxonomy" id="264483"/>
    <lineage>
        <taxon>Eukaryota</taxon>
        <taxon>Fungi</taxon>
        <taxon>Dikarya</taxon>
        <taxon>Basidiomycota</taxon>
        <taxon>Agaricomycotina</taxon>
        <taxon>Tremellomycetes</taxon>
        <taxon>Cystofilobasidiales</taxon>
        <taxon>Mrakiaceae</taxon>
        <taxon>Phaffia</taxon>
    </lineage>
</organism>
<comment type="subcellular location">
    <subcellularLocation>
        <location evidence="6">Cytoplasm</location>
    </subcellularLocation>
    <subcellularLocation>
        <location evidence="6">Preautophagosomal structure membrane</location>
        <topology evidence="6">Peripheral membrane protein</topology>
    </subcellularLocation>
</comment>
<keyword evidence="5" id="KW-0472">Membrane</keyword>
<dbReference type="EMBL" id="LN483144">
    <property type="protein sequence ID" value="CDZ96611.1"/>
    <property type="molecule type" value="Genomic_DNA"/>
</dbReference>
<protein>
    <recommendedName>
        <fullName evidence="2 6">Autophagy-related protein 17</fullName>
    </recommendedName>
</protein>
<dbReference type="GO" id="GO:0030295">
    <property type="term" value="F:protein kinase activator activity"/>
    <property type="evidence" value="ECO:0007669"/>
    <property type="project" value="TreeGrafter"/>
</dbReference>
<evidence type="ECO:0000256" key="3">
    <source>
        <dbReference type="ARBA" id="ARBA00022490"/>
    </source>
</evidence>
<evidence type="ECO:0000256" key="5">
    <source>
        <dbReference type="ARBA" id="ARBA00023136"/>
    </source>
</evidence>
<comment type="similarity">
    <text evidence="1 6">Belongs to the ATG17 family.</text>
</comment>
<dbReference type="GO" id="GO:0060090">
    <property type="term" value="F:molecular adaptor activity"/>
    <property type="evidence" value="ECO:0007669"/>
    <property type="project" value="TreeGrafter"/>
</dbReference>
<dbReference type="PANTHER" id="PTHR28005:SF1">
    <property type="entry name" value="AUTOPHAGY-RELATED PROTEIN 17"/>
    <property type="match status" value="1"/>
</dbReference>
<evidence type="ECO:0000313" key="8">
    <source>
        <dbReference type="EMBL" id="CDZ96611.1"/>
    </source>
</evidence>
<comment type="function">
    <text evidence="6">Autophagy-specific protein that functions in response to autophagy-inducing signals as a scaffold to recruit other ATG proteins to organize preautophagosomal structure (PAS) formation. Modulates the timing and magnitude of the autophagy response, such as the size of the sequestering vesicles. Plays particularly a role in pexophagy and nucleophagy.</text>
</comment>
<feature type="domain" description="Autophagy protein ATG17-like" evidence="7">
    <location>
        <begin position="20"/>
        <end position="295"/>
    </location>
</feature>
<keyword evidence="4 6" id="KW-0072">Autophagy</keyword>
<reference evidence="8" key="1">
    <citation type="submission" date="2014-08" db="EMBL/GenBank/DDBJ databases">
        <authorList>
            <person name="Sharma Rahul"/>
            <person name="Thines Marco"/>
        </authorList>
    </citation>
    <scope>NUCLEOTIDE SEQUENCE</scope>
</reference>
<dbReference type="GO" id="GO:0034045">
    <property type="term" value="C:phagophore assembly site membrane"/>
    <property type="evidence" value="ECO:0007669"/>
    <property type="project" value="UniProtKB-SubCell"/>
</dbReference>
<dbReference type="GO" id="GO:0034727">
    <property type="term" value="P:piecemeal microautophagy of the nucleus"/>
    <property type="evidence" value="ECO:0007669"/>
    <property type="project" value="TreeGrafter"/>
</dbReference>
<dbReference type="GO" id="GO:1990316">
    <property type="term" value="C:Atg1/ULK1 kinase complex"/>
    <property type="evidence" value="ECO:0007669"/>
    <property type="project" value="TreeGrafter"/>
</dbReference>
<evidence type="ECO:0000259" key="7">
    <source>
        <dbReference type="Pfam" id="PF04108"/>
    </source>
</evidence>
<dbReference type="InterPro" id="IPR007240">
    <property type="entry name" value="Atg17"/>
</dbReference>